<evidence type="ECO:0000259" key="8">
    <source>
        <dbReference type="Pfam" id="PF04290"/>
    </source>
</evidence>
<evidence type="ECO:0000256" key="1">
    <source>
        <dbReference type="ARBA" id="ARBA00004651"/>
    </source>
</evidence>
<evidence type="ECO:0000256" key="7">
    <source>
        <dbReference type="RuleBase" id="RU369079"/>
    </source>
</evidence>
<evidence type="ECO:0000256" key="4">
    <source>
        <dbReference type="ARBA" id="ARBA00022692"/>
    </source>
</evidence>
<dbReference type="AlphaFoldDB" id="A0A495WKQ9"/>
<dbReference type="OrthoDB" id="6900059at2"/>
<comment type="function">
    <text evidence="7">Part of the tripartite ATP-independent periplasmic (TRAP) transport system.</text>
</comment>
<dbReference type="GO" id="GO:0022857">
    <property type="term" value="F:transmembrane transporter activity"/>
    <property type="evidence" value="ECO:0007669"/>
    <property type="project" value="UniProtKB-UniRule"/>
</dbReference>
<dbReference type="Proteomes" id="UP000270626">
    <property type="component" value="Unassembled WGS sequence"/>
</dbReference>
<keyword evidence="4 7" id="KW-0812">Transmembrane</keyword>
<dbReference type="EMBL" id="RBXP01000011">
    <property type="protein sequence ID" value="RKT60468.1"/>
    <property type="molecule type" value="Genomic_DNA"/>
</dbReference>
<sequence>MQDPMGIPHELVEHDKVEHYLIMAGKAMAISGGMLFVALIAMSLVSIIGRKLGFGSVNGDIELMQAGTAVAATAFLPYCTLLGEHIKVDFFTENMRDSLKHLIDGVAELVLGGVAVLLVWRTTLSAISIYESGEVTTLVSLPLWIPTALLIPGIALMAVCAFYRAYASFHPGKRVPEMKA</sequence>
<dbReference type="RefSeq" id="WP_121456998.1">
    <property type="nucleotide sequence ID" value="NZ_RBXP01000011.1"/>
</dbReference>
<keyword evidence="10" id="KW-1185">Reference proteome</keyword>
<keyword evidence="5 7" id="KW-1133">Transmembrane helix</keyword>
<proteinExistence type="inferred from homology"/>
<keyword evidence="2 7" id="KW-0813">Transport</keyword>
<comment type="subcellular location">
    <subcellularLocation>
        <location evidence="7">Cell inner membrane</location>
        <topology evidence="7">Multi-pass membrane protein</topology>
    </subcellularLocation>
    <subcellularLocation>
        <location evidence="1">Cell membrane</location>
        <topology evidence="1">Multi-pass membrane protein</topology>
    </subcellularLocation>
</comment>
<keyword evidence="3" id="KW-1003">Cell membrane</keyword>
<evidence type="ECO:0000256" key="2">
    <source>
        <dbReference type="ARBA" id="ARBA00022448"/>
    </source>
</evidence>
<name>A0A495WKQ9_9RHOO</name>
<comment type="similarity">
    <text evidence="7">Belongs to the TRAP transporter small permease family.</text>
</comment>
<dbReference type="GO" id="GO:0005886">
    <property type="term" value="C:plasma membrane"/>
    <property type="evidence" value="ECO:0007669"/>
    <property type="project" value="UniProtKB-SubCell"/>
</dbReference>
<evidence type="ECO:0000313" key="9">
    <source>
        <dbReference type="EMBL" id="RKT60468.1"/>
    </source>
</evidence>
<organism evidence="9 10">
    <name type="scientific">Azonexus fungiphilus</name>
    <dbReference type="NCBI Taxonomy" id="146940"/>
    <lineage>
        <taxon>Bacteria</taxon>
        <taxon>Pseudomonadati</taxon>
        <taxon>Pseudomonadota</taxon>
        <taxon>Betaproteobacteria</taxon>
        <taxon>Rhodocyclales</taxon>
        <taxon>Azonexaceae</taxon>
        <taxon>Azonexus</taxon>
    </lineage>
</organism>
<evidence type="ECO:0000256" key="3">
    <source>
        <dbReference type="ARBA" id="ARBA00022475"/>
    </source>
</evidence>
<feature type="transmembrane region" description="Helical" evidence="7">
    <location>
        <begin position="20"/>
        <end position="45"/>
    </location>
</feature>
<comment type="caution">
    <text evidence="7">Lacks conserved residue(s) required for the propagation of feature annotation.</text>
</comment>
<evidence type="ECO:0000256" key="6">
    <source>
        <dbReference type="ARBA" id="ARBA00023136"/>
    </source>
</evidence>
<comment type="subunit">
    <text evidence="7">The complex comprises the extracytoplasmic solute receptor protein and the two transmembrane proteins.</text>
</comment>
<gene>
    <name evidence="9" type="ORF">DFR40_0602</name>
</gene>
<comment type="caution">
    <text evidence="9">The sequence shown here is derived from an EMBL/GenBank/DDBJ whole genome shotgun (WGS) entry which is preliminary data.</text>
</comment>
<evidence type="ECO:0000256" key="5">
    <source>
        <dbReference type="ARBA" id="ARBA00022989"/>
    </source>
</evidence>
<evidence type="ECO:0000313" key="10">
    <source>
        <dbReference type="Proteomes" id="UP000270626"/>
    </source>
</evidence>
<dbReference type="InterPro" id="IPR055348">
    <property type="entry name" value="DctQ"/>
</dbReference>
<feature type="domain" description="Tripartite ATP-independent periplasmic transporters DctQ component" evidence="8">
    <location>
        <begin position="40"/>
        <end position="166"/>
    </location>
</feature>
<feature type="transmembrane region" description="Helical" evidence="7">
    <location>
        <begin position="143"/>
        <end position="166"/>
    </location>
</feature>
<feature type="transmembrane region" description="Helical" evidence="7">
    <location>
        <begin position="102"/>
        <end position="123"/>
    </location>
</feature>
<dbReference type="Pfam" id="PF04290">
    <property type="entry name" value="DctQ"/>
    <property type="match status" value="1"/>
</dbReference>
<protein>
    <recommendedName>
        <fullName evidence="7">TRAP transporter small permease protein</fullName>
    </recommendedName>
</protein>
<keyword evidence="7" id="KW-0997">Cell inner membrane</keyword>
<keyword evidence="6 7" id="KW-0472">Membrane</keyword>
<reference evidence="9 10" key="1">
    <citation type="submission" date="2018-10" db="EMBL/GenBank/DDBJ databases">
        <title>Genomic Encyclopedia of Type Strains, Phase IV (KMG-IV): sequencing the most valuable type-strain genomes for metagenomic binning, comparative biology and taxonomic classification.</title>
        <authorList>
            <person name="Goeker M."/>
        </authorList>
    </citation>
    <scope>NUCLEOTIDE SEQUENCE [LARGE SCALE GENOMIC DNA]</scope>
    <source>
        <strain evidence="9 10">DSM 23841</strain>
    </source>
</reference>
<accession>A0A495WKQ9</accession>